<evidence type="ECO:0000313" key="3">
    <source>
        <dbReference type="Proteomes" id="UP000025947"/>
    </source>
</evidence>
<sequence>MTNGDQRADEEAIRALVDQQVKGWAAGDPAAYASVFTADADYITFLGTHHTGRDAITAAYVPLFRRLLKGTRLLIDITEVRFLTTDVALVHANASVSKGARRRHGRGTRVNTSVAVRTDGRWQLAASQNTTHRRVSEAVIAKLFS</sequence>
<keyword evidence="3" id="KW-1185">Reference proteome</keyword>
<accession>A0A051UK08</accession>
<gene>
    <name evidence="2" type="ORF">K875_00257</name>
</gene>
<dbReference type="EMBL" id="JLXW01000001">
    <property type="protein sequence ID" value="KBZ69539.1"/>
    <property type="molecule type" value="Genomic_DNA"/>
</dbReference>
<evidence type="ECO:0000313" key="2">
    <source>
        <dbReference type="EMBL" id="KBZ69539.1"/>
    </source>
</evidence>
<dbReference type="RefSeq" id="WP_007771744.1">
    <property type="nucleotide sequence ID" value="NZ_KK328284.1"/>
</dbReference>
<feature type="domain" description="DUF4440" evidence="1">
    <location>
        <begin position="13"/>
        <end position="124"/>
    </location>
</feature>
<protein>
    <recommendedName>
        <fullName evidence="1">DUF4440 domain-containing protein</fullName>
    </recommendedName>
</protein>
<dbReference type="NCBIfam" id="TIGR02246">
    <property type="entry name" value="SgcJ/EcaC family oxidoreductase"/>
    <property type="match status" value="1"/>
</dbReference>
<proteinExistence type="predicted"/>
<dbReference type="Proteomes" id="UP000025947">
    <property type="component" value="Unassembled WGS sequence"/>
</dbReference>
<dbReference type="PATRIC" id="fig|1324261.3.peg.266"/>
<dbReference type="GeneID" id="31527509"/>
<dbReference type="HOGENOM" id="CLU_129336_1_0_11"/>
<comment type="caution">
    <text evidence="2">The sequence shown here is derived from an EMBL/GenBank/DDBJ whole genome shotgun (WGS) entry which is preliminary data.</text>
</comment>
<dbReference type="InterPro" id="IPR032710">
    <property type="entry name" value="NTF2-like_dom_sf"/>
</dbReference>
<dbReference type="InterPro" id="IPR027843">
    <property type="entry name" value="DUF4440"/>
</dbReference>
<dbReference type="InterPro" id="IPR011944">
    <property type="entry name" value="Steroid_delta5-4_isomerase"/>
</dbReference>
<reference evidence="2 3" key="1">
    <citation type="submission" date="2014-04" db="EMBL/GenBank/DDBJ databases">
        <title>The Genome Sequence of Mycobacterium tuberculosis TKK-01-0051.</title>
        <authorList>
            <consortium name="The Broad Institute Genomics Platform"/>
            <consortium name="The Broad Institute Genome Sequencing Center for Infectious Disease"/>
            <person name="Earl A.M."/>
            <person name="Cohen K."/>
            <person name="Pym A."/>
            <person name="Bishai W."/>
            <person name="Maharaj K."/>
            <person name="Desjardins C."/>
            <person name="Abeel T."/>
            <person name="Young S."/>
            <person name="Zeng Q."/>
            <person name="Gargeya S."/>
            <person name="Abouelleil A."/>
            <person name="Alvarado L."/>
            <person name="Chapman S.B."/>
            <person name="Gainer-Dewar J."/>
            <person name="Goldberg J."/>
            <person name="Griggs A."/>
            <person name="Gujja S."/>
            <person name="Hansen M."/>
            <person name="Howarth C."/>
            <person name="Imamovic A."/>
            <person name="Larimer J."/>
            <person name="Murphy C."/>
            <person name="Naylor J."/>
            <person name="Pearson M."/>
            <person name="Poon T.W."/>
            <person name="Priest M."/>
            <person name="Roberts A."/>
            <person name="Saif S."/>
            <person name="Shea T."/>
            <person name="Sykes S."/>
            <person name="Wortman J."/>
            <person name="Nusbaum C."/>
            <person name="Birren B."/>
        </authorList>
    </citation>
    <scope>NUCLEOTIDE SEQUENCE [LARGE SCALE GENOMIC DNA]</scope>
    <source>
        <strain evidence="2 3">TKK-01-0051</strain>
    </source>
</reference>
<dbReference type="AlphaFoldDB" id="A0A051UK08"/>
<dbReference type="SUPFAM" id="SSF54427">
    <property type="entry name" value="NTF2-like"/>
    <property type="match status" value="1"/>
</dbReference>
<dbReference type="Pfam" id="PF14534">
    <property type="entry name" value="DUF4440"/>
    <property type="match status" value="1"/>
</dbReference>
<evidence type="ECO:0000259" key="1">
    <source>
        <dbReference type="Pfam" id="PF14534"/>
    </source>
</evidence>
<dbReference type="Gene3D" id="3.10.450.50">
    <property type="match status" value="1"/>
</dbReference>
<organism evidence="2 3">
    <name type="scientific">Mycobacterium [tuberculosis] TKK-01-0051</name>
    <dbReference type="NCBI Taxonomy" id="1324261"/>
    <lineage>
        <taxon>Bacteria</taxon>
        <taxon>Bacillati</taxon>
        <taxon>Actinomycetota</taxon>
        <taxon>Actinomycetes</taxon>
        <taxon>Mycobacteriales</taxon>
        <taxon>Mycobacteriaceae</taxon>
        <taxon>Mycobacterium</taxon>
        <taxon>Mycobacterium avium complex (MAC)</taxon>
    </lineage>
</organism>
<name>A0A051UK08_9MYCO</name>